<feature type="transmembrane region" description="Helical" evidence="2">
    <location>
        <begin position="66"/>
        <end position="86"/>
    </location>
</feature>
<feature type="region of interest" description="Disordered" evidence="1">
    <location>
        <begin position="23"/>
        <end position="62"/>
    </location>
</feature>
<dbReference type="Proteomes" id="UP000244928">
    <property type="component" value="Chromosome"/>
</dbReference>
<accession>A0A2S1R9C9</accession>
<feature type="region of interest" description="Disordered" evidence="1">
    <location>
        <begin position="128"/>
        <end position="252"/>
    </location>
</feature>
<gene>
    <name evidence="3" type="ORF">A6035_12525</name>
</gene>
<keyword evidence="2" id="KW-0472">Membrane</keyword>
<feature type="compositionally biased region" description="Low complexity" evidence="1">
    <location>
        <begin position="235"/>
        <end position="252"/>
    </location>
</feature>
<sequence>MSTPPTGAGAWRGGTMIGFWRSGDRRRAGEVRRDAVDALAADTARGDGVTGPPPASPSSDSASHAALGWTMVAVAAVVLMFLLAPFGPRGASSAINPATSTKPDAPLESTSPQTWVLSSTVVTSLPADDAAPEAGLDGTDAAGERPSPWTIRVPRTAPTGPAEQGATAPTASASVTAGSPTARASTSVPATPTSSAGGSCAPSSPTATASLPAVDGDGTGGGGDAGPGELRSTSGPNGDAGPAAPTDGACGG</sequence>
<evidence type="ECO:0000313" key="3">
    <source>
        <dbReference type="EMBL" id="AWH92854.1"/>
    </source>
</evidence>
<keyword evidence="4" id="KW-1185">Reference proteome</keyword>
<protein>
    <submittedName>
        <fullName evidence="3">Uncharacterized protein</fullName>
    </submittedName>
</protein>
<feature type="compositionally biased region" description="Gly residues" evidence="1">
    <location>
        <begin position="217"/>
        <end position="226"/>
    </location>
</feature>
<dbReference type="AlphaFoldDB" id="A0A2S1R9C9"/>
<dbReference type="RefSeq" id="WP_108848065.1">
    <property type="nucleotide sequence ID" value="NZ_CP015449.1"/>
</dbReference>
<name>A0A2S1R9C9_9ACTN</name>
<keyword evidence="2" id="KW-0812">Transmembrane</keyword>
<evidence type="ECO:0000313" key="4">
    <source>
        <dbReference type="Proteomes" id="UP000244928"/>
    </source>
</evidence>
<dbReference type="KEGG" id="dlu:A6035_12525"/>
<feature type="compositionally biased region" description="Basic and acidic residues" evidence="1">
    <location>
        <begin position="23"/>
        <end position="36"/>
    </location>
</feature>
<dbReference type="EMBL" id="CP015449">
    <property type="protein sequence ID" value="AWH92854.1"/>
    <property type="molecule type" value="Genomic_DNA"/>
</dbReference>
<feature type="compositionally biased region" description="Low complexity" evidence="1">
    <location>
        <begin position="165"/>
        <end position="216"/>
    </location>
</feature>
<reference evidence="3 4" key="1">
    <citation type="submission" date="2016-04" db="EMBL/GenBank/DDBJ databases">
        <title>Complete genome sequence of Dietzia lutea YIM 80766T, a strain isolated from desert soil in Egypt.</title>
        <authorList>
            <person name="Zhao J."/>
            <person name="Hu B."/>
            <person name="Geng S."/>
            <person name="Nie Y."/>
            <person name="Tang Y."/>
        </authorList>
    </citation>
    <scope>NUCLEOTIDE SEQUENCE [LARGE SCALE GENOMIC DNA]</scope>
    <source>
        <strain evidence="3 4">YIM 80766</strain>
    </source>
</reference>
<organism evidence="3 4">
    <name type="scientific">Dietzia lutea</name>
    <dbReference type="NCBI Taxonomy" id="546160"/>
    <lineage>
        <taxon>Bacteria</taxon>
        <taxon>Bacillati</taxon>
        <taxon>Actinomycetota</taxon>
        <taxon>Actinomycetes</taxon>
        <taxon>Mycobacteriales</taxon>
        <taxon>Dietziaceae</taxon>
        <taxon>Dietzia</taxon>
    </lineage>
</organism>
<evidence type="ECO:0000256" key="1">
    <source>
        <dbReference type="SAM" id="MobiDB-lite"/>
    </source>
</evidence>
<proteinExistence type="predicted"/>
<keyword evidence="2" id="KW-1133">Transmembrane helix</keyword>
<evidence type="ECO:0000256" key="2">
    <source>
        <dbReference type="SAM" id="Phobius"/>
    </source>
</evidence>